<proteinExistence type="predicted"/>
<reference evidence="1" key="1">
    <citation type="submission" date="2022-10" db="EMBL/GenBank/DDBJ databases">
        <title>Culturing micro-colonial fungi from biological soil crusts in the Mojave desert and describing Neophaeococcomyces mojavensis, and introducing the new genera and species Taxawa tesnikishii.</title>
        <authorList>
            <person name="Kurbessoian T."/>
            <person name="Stajich J.E."/>
        </authorList>
    </citation>
    <scope>NUCLEOTIDE SEQUENCE</scope>
    <source>
        <strain evidence="1">JES_112</strain>
    </source>
</reference>
<dbReference type="Proteomes" id="UP001172386">
    <property type="component" value="Unassembled WGS sequence"/>
</dbReference>
<name>A0ACC3A829_9EURO</name>
<dbReference type="EMBL" id="JAPDRQ010000070">
    <property type="protein sequence ID" value="KAJ9657006.1"/>
    <property type="molecule type" value="Genomic_DNA"/>
</dbReference>
<comment type="caution">
    <text evidence="1">The sequence shown here is derived from an EMBL/GenBank/DDBJ whole genome shotgun (WGS) entry which is preliminary data.</text>
</comment>
<protein>
    <submittedName>
        <fullName evidence="1">Uncharacterized protein</fullName>
    </submittedName>
</protein>
<evidence type="ECO:0000313" key="2">
    <source>
        <dbReference type="Proteomes" id="UP001172386"/>
    </source>
</evidence>
<evidence type="ECO:0000313" key="1">
    <source>
        <dbReference type="EMBL" id="KAJ9657006.1"/>
    </source>
</evidence>
<sequence>MSEARPIKRKSTLKAGGGQSSAVLDHQAVTEFSPLISHHLEQLYNTLISSNQKTDSTGPPLSSYNQFLSWFQSPSSSALAPPVNHDLSFPLCNYYISSSHNTYLSGNQLYGAATTEAYTNVLLRGCRCLEIDVWNGQDEASSVSSSDVEDAENEKEAASTKRKQAMSKLKSLKGKMGNEMHSTRSHSRFHSSRSPGTKSEAAYEQDEEVEDITEHLSAAQIAERRAILKTEPRVYHGYTLTKDVPFREVCHAIKESAFKASNLPVIVSLEVHCNLDQQQIMVDIMQEEWKRHLVDVNHQNYDKIEQLPSPDALKEKILIKVKWTPTTDSSESNNPLEITQTNETVDTEASSSTRKRKATKILDTLSKLGVYTRAYSFKHFSQPEAKIPTHVFSLDENKLGHVHADPQHGPDMFHHNQNFLVRIYPSGLRVNSSNIDPAFSWRQGAQMVALNWQRLDKGMMLNEGMFAGEDGYVLKPDGFRSSDVSNQVQPVRRRLNLAIHLVAAQNLPLPLEKYPSHASHMKPYVKFILHVDTHGPPGQGKRDRSDSTADLNSKYDKAKPSTYSAGEEKDEDDRKLKRKSKTGRTNTTDFEAGEMVWTDIPDVVEQLSFLRIKVMDDKMLGKDELAAWACIRLDRLKTGWRFLHLLDVEGSPSEGVLLVHIDKRVH</sequence>
<keyword evidence="2" id="KW-1185">Reference proteome</keyword>
<organism evidence="1 2">
    <name type="scientific">Neophaeococcomyces mojaviensis</name>
    <dbReference type="NCBI Taxonomy" id="3383035"/>
    <lineage>
        <taxon>Eukaryota</taxon>
        <taxon>Fungi</taxon>
        <taxon>Dikarya</taxon>
        <taxon>Ascomycota</taxon>
        <taxon>Pezizomycotina</taxon>
        <taxon>Eurotiomycetes</taxon>
        <taxon>Chaetothyriomycetidae</taxon>
        <taxon>Chaetothyriales</taxon>
        <taxon>Chaetothyriales incertae sedis</taxon>
        <taxon>Neophaeococcomyces</taxon>
    </lineage>
</organism>
<accession>A0ACC3A829</accession>
<gene>
    <name evidence="1" type="ORF">H2198_004606</name>
</gene>